<evidence type="ECO:0000256" key="5">
    <source>
        <dbReference type="SAM" id="SignalP"/>
    </source>
</evidence>
<feature type="domain" description="Thioredoxin" evidence="6">
    <location>
        <begin position="26"/>
        <end position="192"/>
    </location>
</feature>
<dbReference type="AlphaFoldDB" id="A0A366EVL7"/>
<comment type="caution">
    <text evidence="7">The sequence shown here is derived from an EMBL/GenBank/DDBJ whole genome shotgun (WGS) entry which is preliminary data.</text>
</comment>
<proteinExistence type="inferred from homology"/>
<evidence type="ECO:0000256" key="4">
    <source>
        <dbReference type="PIRSR" id="PIRSR603782-2"/>
    </source>
</evidence>
<feature type="chain" id="PRO_5039258786" evidence="5">
    <location>
        <begin position="26"/>
        <end position="195"/>
    </location>
</feature>
<dbReference type="PROSITE" id="PS51352">
    <property type="entry name" value="THIOREDOXIN_2"/>
    <property type="match status" value="1"/>
</dbReference>
<dbReference type="Pfam" id="PF02630">
    <property type="entry name" value="SCO1-SenC"/>
    <property type="match status" value="1"/>
</dbReference>
<evidence type="ECO:0000313" key="7">
    <source>
        <dbReference type="EMBL" id="RBP05549.1"/>
    </source>
</evidence>
<protein>
    <submittedName>
        <fullName evidence="7">Protein SCO1/2</fullName>
    </submittedName>
</protein>
<dbReference type="OrthoDB" id="9811998at2"/>
<dbReference type="InterPro" id="IPR003782">
    <property type="entry name" value="SCO1/SenC"/>
</dbReference>
<dbReference type="SUPFAM" id="SSF52833">
    <property type="entry name" value="Thioredoxin-like"/>
    <property type="match status" value="1"/>
</dbReference>
<feature type="binding site" evidence="3">
    <location>
        <position position="68"/>
    </location>
    <ligand>
        <name>Cu cation</name>
        <dbReference type="ChEBI" id="CHEBI:23378"/>
    </ligand>
</feature>
<gene>
    <name evidence="7" type="ORF">DET59_104269</name>
</gene>
<dbReference type="Gene3D" id="3.40.30.10">
    <property type="entry name" value="Glutaredoxin"/>
    <property type="match status" value="1"/>
</dbReference>
<dbReference type="CDD" id="cd02968">
    <property type="entry name" value="SCO"/>
    <property type="match status" value="1"/>
</dbReference>
<keyword evidence="4" id="KW-1015">Disulfide bond</keyword>
<keyword evidence="5" id="KW-0732">Signal</keyword>
<comment type="similarity">
    <text evidence="1">Belongs to the SCO1/2 family.</text>
</comment>
<evidence type="ECO:0000256" key="3">
    <source>
        <dbReference type="PIRSR" id="PIRSR603782-1"/>
    </source>
</evidence>
<dbReference type="PANTHER" id="PTHR12151:SF25">
    <property type="entry name" value="LINALOOL DEHYDRATASE_ISOMERASE DOMAIN-CONTAINING PROTEIN"/>
    <property type="match status" value="1"/>
</dbReference>
<reference evidence="7 8" key="1">
    <citation type="submission" date="2018-06" db="EMBL/GenBank/DDBJ databases">
        <title>Freshwater and sediment microbial communities from various areas in North America, analyzing microbe dynamics in response to fracking.</title>
        <authorList>
            <person name="Lamendella R."/>
        </authorList>
    </citation>
    <scope>NUCLEOTIDE SEQUENCE [LARGE SCALE GENOMIC DNA]</scope>
    <source>
        <strain evidence="7 8">97B</strain>
    </source>
</reference>
<organism evidence="7 8">
    <name type="scientific">Rossellomorea aquimaris</name>
    <dbReference type="NCBI Taxonomy" id="189382"/>
    <lineage>
        <taxon>Bacteria</taxon>
        <taxon>Bacillati</taxon>
        <taxon>Bacillota</taxon>
        <taxon>Bacilli</taxon>
        <taxon>Bacillales</taxon>
        <taxon>Bacillaceae</taxon>
        <taxon>Rossellomorea</taxon>
    </lineage>
</organism>
<dbReference type="GO" id="GO:0046872">
    <property type="term" value="F:metal ion binding"/>
    <property type="evidence" value="ECO:0007669"/>
    <property type="project" value="UniProtKB-KW"/>
</dbReference>
<accession>A0A366EVL7</accession>
<evidence type="ECO:0000259" key="6">
    <source>
        <dbReference type="PROSITE" id="PS51352"/>
    </source>
</evidence>
<feature type="binding site" evidence="3">
    <location>
        <position position="155"/>
    </location>
    <ligand>
        <name>Cu cation</name>
        <dbReference type="ChEBI" id="CHEBI:23378"/>
    </ligand>
</feature>
<evidence type="ECO:0000313" key="8">
    <source>
        <dbReference type="Proteomes" id="UP000252118"/>
    </source>
</evidence>
<dbReference type="PROSITE" id="PS51257">
    <property type="entry name" value="PROKAR_LIPOPROTEIN"/>
    <property type="match status" value="1"/>
</dbReference>
<dbReference type="RefSeq" id="WP_113969104.1">
    <property type="nucleotide sequence ID" value="NZ_QNRJ01000004.1"/>
</dbReference>
<dbReference type="EMBL" id="QNRJ01000004">
    <property type="protein sequence ID" value="RBP05549.1"/>
    <property type="molecule type" value="Genomic_DNA"/>
</dbReference>
<keyword evidence="3" id="KW-0479">Metal-binding</keyword>
<keyword evidence="2 3" id="KW-0186">Copper</keyword>
<dbReference type="InterPro" id="IPR013766">
    <property type="entry name" value="Thioredoxin_domain"/>
</dbReference>
<feature type="disulfide bond" description="Redox-active" evidence="4">
    <location>
        <begin position="64"/>
        <end position="68"/>
    </location>
</feature>
<dbReference type="PANTHER" id="PTHR12151">
    <property type="entry name" value="ELECTRON TRANSPORT PROTIN SCO1/SENC FAMILY MEMBER"/>
    <property type="match status" value="1"/>
</dbReference>
<dbReference type="Proteomes" id="UP000252118">
    <property type="component" value="Unassembled WGS sequence"/>
</dbReference>
<evidence type="ECO:0000256" key="1">
    <source>
        <dbReference type="ARBA" id="ARBA00010996"/>
    </source>
</evidence>
<dbReference type="InterPro" id="IPR036249">
    <property type="entry name" value="Thioredoxin-like_sf"/>
</dbReference>
<name>A0A366EVL7_9BACI</name>
<feature type="binding site" evidence="3">
    <location>
        <position position="64"/>
    </location>
    <ligand>
        <name>Cu cation</name>
        <dbReference type="ChEBI" id="CHEBI:23378"/>
    </ligand>
</feature>
<sequence>MKKKFTSVFLTSVMVLFLAGCSEFEADSDWKVRDFTYTNQNNQEVGLDDLKGEIWIADFIFTSCETVCPPMTFNLTKIQKQLKDEGIDDINFVSFSVDPEVDTPDKLKEYISEYEADTKQWDLLTGYQQEEIISLAEESFKVLVRDDPSSDQVIHGTSFYLVNKEGKVVKNYSGLQDVPYEEIVSDVKLLKKSYE</sequence>
<feature type="signal peptide" evidence="5">
    <location>
        <begin position="1"/>
        <end position="25"/>
    </location>
</feature>
<evidence type="ECO:0000256" key="2">
    <source>
        <dbReference type="ARBA" id="ARBA00023008"/>
    </source>
</evidence>